<evidence type="ECO:0000256" key="5">
    <source>
        <dbReference type="ARBA" id="ARBA00022825"/>
    </source>
</evidence>
<evidence type="ECO:0000313" key="13">
    <source>
        <dbReference type="EMBL" id="CCM65560.1"/>
    </source>
</evidence>
<evidence type="ECO:0000256" key="4">
    <source>
        <dbReference type="ARBA" id="ARBA00022801"/>
    </source>
</evidence>
<evidence type="ECO:0000256" key="9">
    <source>
        <dbReference type="PROSITE-ProRule" id="PRU10086"/>
    </source>
</evidence>
<dbReference type="OrthoDB" id="9802800at2"/>
<evidence type="ECO:0000256" key="6">
    <source>
        <dbReference type="ARBA" id="ARBA00034021"/>
    </source>
</evidence>
<dbReference type="Pfam" id="PF00574">
    <property type="entry name" value="CLP_protease"/>
    <property type="match status" value="1"/>
</dbReference>
<gene>
    <name evidence="7 13" type="primary">clpP</name>
    <name evidence="13" type="ORF">BN381_80090</name>
</gene>
<dbReference type="GO" id="GO:0051117">
    <property type="term" value="F:ATPase binding"/>
    <property type="evidence" value="ECO:0007669"/>
    <property type="project" value="TreeGrafter"/>
</dbReference>
<proteinExistence type="inferred from homology"/>
<comment type="similarity">
    <text evidence="1 7 12">Belongs to the peptidase S14 family.</text>
</comment>
<dbReference type="FunFam" id="3.90.226.10:FF:000002">
    <property type="entry name" value="ATP-dependent Clp protease proteolytic subunit"/>
    <property type="match status" value="1"/>
</dbReference>
<feature type="active site" evidence="7 9">
    <location>
        <position position="146"/>
    </location>
</feature>
<dbReference type="Proteomes" id="UP000018291">
    <property type="component" value="Unassembled WGS sequence"/>
</dbReference>
<dbReference type="eggNOG" id="COG0740">
    <property type="taxonomic scope" value="Bacteria"/>
</dbReference>
<comment type="catalytic activity">
    <reaction evidence="6 7 9">
        <text>Hydrolysis of proteins to small peptides in the presence of ATP and magnesium. alpha-casein is the usual test substrate. In the absence of ATP, only oligopeptides shorter than five residues are hydrolyzed (such as succinyl-Leu-Tyr-|-NHMec, and Leu-Tyr-Leu-|-Tyr-Trp, in which cleavage of the -Tyr-|-Leu- and -Tyr-|-Trp bonds also occurs).</text>
        <dbReference type="EC" id="3.4.21.92"/>
    </reaction>
</comment>
<protein>
    <recommendedName>
        <fullName evidence="7 12">ATP-dependent Clp protease proteolytic subunit</fullName>
        <ecNumber evidence="7 10">3.4.21.92</ecNumber>
    </recommendedName>
    <alternativeName>
        <fullName evidence="7">Endopeptidase Clp</fullName>
    </alternativeName>
</protein>
<evidence type="ECO:0000256" key="7">
    <source>
        <dbReference type="HAMAP-Rule" id="MF_00444"/>
    </source>
</evidence>
<dbReference type="GO" id="GO:0004176">
    <property type="term" value="F:ATP-dependent peptidase activity"/>
    <property type="evidence" value="ECO:0007669"/>
    <property type="project" value="InterPro"/>
</dbReference>
<evidence type="ECO:0000256" key="8">
    <source>
        <dbReference type="PROSITE-ProRule" id="PRU10085"/>
    </source>
</evidence>
<dbReference type="InterPro" id="IPR001907">
    <property type="entry name" value="ClpP"/>
</dbReference>
<dbReference type="EMBL" id="CANL01000078">
    <property type="protein sequence ID" value="CCM65560.1"/>
    <property type="molecule type" value="Genomic_DNA"/>
</dbReference>
<dbReference type="NCBIfam" id="NF009205">
    <property type="entry name" value="PRK12553.1"/>
    <property type="match status" value="1"/>
</dbReference>
<dbReference type="PRINTS" id="PR00127">
    <property type="entry name" value="CLPPROTEASEP"/>
</dbReference>
<organism evidence="13 14">
    <name type="scientific">Candidatus Neomicrothrix parvicella RN1</name>
    <dbReference type="NCBI Taxonomy" id="1229780"/>
    <lineage>
        <taxon>Bacteria</taxon>
        <taxon>Bacillati</taxon>
        <taxon>Actinomycetota</taxon>
        <taxon>Acidimicrobiia</taxon>
        <taxon>Acidimicrobiales</taxon>
        <taxon>Microthrixaceae</taxon>
        <taxon>Candidatus Neomicrothrix</taxon>
    </lineage>
</organism>
<dbReference type="NCBIfam" id="NF001368">
    <property type="entry name" value="PRK00277.1"/>
    <property type="match status" value="1"/>
</dbReference>
<dbReference type="EC" id="3.4.21.92" evidence="7 10"/>
<keyword evidence="3 7" id="KW-0645">Protease</keyword>
<comment type="subunit">
    <text evidence="7">Fourteen ClpP subunits assemble into 2 heptameric rings which stack back to back to give a disk-like structure with a central cavity, resembling the structure of eukaryotic proteasomes.</text>
</comment>
<evidence type="ECO:0000313" key="14">
    <source>
        <dbReference type="Proteomes" id="UP000018291"/>
    </source>
</evidence>
<evidence type="ECO:0000256" key="12">
    <source>
        <dbReference type="RuleBase" id="RU003567"/>
    </source>
</evidence>
<keyword evidence="14" id="KW-1185">Reference proteome</keyword>
<feature type="active site" description="Nucleophile" evidence="7">
    <location>
        <position position="121"/>
    </location>
</feature>
<dbReference type="InterPro" id="IPR033135">
    <property type="entry name" value="ClpP_His_AS"/>
</dbReference>
<keyword evidence="2 7" id="KW-0963">Cytoplasm</keyword>
<dbReference type="HAMAP" id="MF_00444">
    <property type="entry name" value="ClpP"/>
    <property type="match status" value="1"/>
</dbReference>
<dbReference type="Gene3D" id="3.90.226.10">
    <property type="entry name" value="2-enoyl-CoA Hydratase, Chain A, domain 1"/>
    <property type="match status" value="1"/>
</dbReference>
<dbReference type="STRING" id="1229780.BN381_80090"/>
<dbReference type="CDD" id="cd07017">
    <property type="entry name" value="S14_ClpP_2"/>
    <property type="match status" value="1"/>
</dbReference>
<dbReference type="PROSITE" id="PS00382">
    <property type="entry name" value="CLP_PROTEASE_HIS"/>
    <property type="match status" value="1"/>
</dbReference>
<comment type="subcellular location">
    <subcellularLocation>
        <location evidence="7">Cytoplasm</location>
    </subcellularLocation>
</comment>
<evidence type="ECO:0000256" key="2">
    <source>
        <dbReference type="ARBA" id="ARBA00022490"/>
    </source>
</evidence>
<comment type="function">
    <text evidence="7 11">Cleaves peptides in various proteins in a process that requires ATP hydrolysis. Has a chymotrypsin-like activity. Plays a major role in the degradation of misfolded proteins.</text>
</comment>
<feature type="active site" evidence="8">
    <location>
        <position position="121"/>
    </location>
</feature>
<dbReference type="PANTHER" id="PTHR10381:SF26">
    <property type="entry name" value="ATP-DEPENDENT CLP PROTEASE PROTEOLYTIC SUBUNIT-LIKE-RELATED"/>
    <property type="match status" value="1"/>
</dbReference>
<evidence type="ECO:0000256" key="10">
    <source>
        <dbReference type="RuleBase" id="RU000549"/>
    </source>
</evidence>
<comment type="caution">
    <text evidence="13">The sequence shown here is derived from an EMBL/GenBank/DDBJ whole genome shotgun (WGS) entry which is preliminary data.</text>
</comment>
<dbReference type="SUPFAM" id="SSF52096">
    <property type="entry name" value="ClpP/crotonase"/>
    <property type="match status" value="1"/>
</dbReference>
<keyword evidence="4 7" id="KW-0378">Hydrolase</keyword>
<evidence type="ECO:0000256" key="1">
    <source>
        <dbReference type="ARBA" id="ARBA00007039"/>
    </source>
</evidence>
<dbReference type="GO" id="GO:0005737">
    <property type="term" value="C:cytoplasm"/>
    <property type="evidence" value="ECO:0007669"/>
    <property type="project" value="UniProtKB-SubCell"/>
</dbReference>
<evidence type="ECO:0000256" key="3">
    <source>
        <dbReference type="ARBA" id="ARBA00022670"/>
    </source>
</evidence>
<dbReference type="RefSeq" id="WP_012230368.1">
    <property type="nucleotide sequence ID" value="NZ_HG422565.1"/>
</dbReference>
<keyword evidence="5 7" id="KW-0720">Serine protease</keyword>
<dbReference type="PANTHER" id="PTHR10381">
    <property type="entry name" value="ATP-DEPENDENT CLP PROTEASE PROTEOLYTIC SUBUNIT"/>
    <property type="match status" value="1"/>
</dbReference>
<dbReference type="GO" id="GO:0004252">
    <property type="term" value="F:serine-type endopeptidase activity"/>
    <property type="evidence" value="ECO:0007669"/>
    <property type="project" value="UniProtKB-UniRule"/>
</dbReference>
<accession>R4Z4E4</accession>
<name>R4Z4E4_9ACTN</name>
<dbReference type="HOGENOM" id="CLU_058707_3_2_11"/>
<dbReference type="InterPro" id="IPR018215">
    <property type="entry name" value="ClpP_Ser_AS"/>
</dbReference>
<reference evidence="13 14" key="1">
    <citation type="journal article" date="2013" name="ISME J.">
        <title>Metabolic model for the filamentous 'Candidatus Microthrix parvicella' based on genomic and metagenomic analyses.</title>
        <authorList>
            <person name="Jon McIlroy S."/>
            <person name="Kristiansen R."/>
            <person name="Albertsen M."/>
            <person name="Michael Karst S."/>
            <person name="Rossetti S."/>
            <person name="Lund Nielsen J."/>
            <person name="Tandoi V."/>
            <person name="James Seviour R."/>
            <person name="Nielsen P.H."/>
        </authorList>
    </citation>
    <scope>NUCLEOTIDE SEQUENCE [LARGE SCALE GENOMIC DNA]</scope>
    <source>
        <strain evidence="13 14">RN1</strain>
    </source>
</reference>
<dbReference type="GO" id="GO:0009368">
    <property type="term" value="C:endopeptidase Clp complex"/>
    <property type="evidence" value="ECO:0007669"/>
    <property type="project" value="TreeGrafter"/>
</dbReference>
<sequence length="230" mass="25030">MTYLPPTASVHQAGSGLASLQVTNYIVPNVIEQTSRGERYSDLYSRLLRENIIFLSTPIDDTVANLVCAQLLFLEGEDPDKEINLYINSPGGDINALFAIYDTMQFIRPEINTICLGQAASAAAVLLAAGTKGKRMALPHARVLIHQPHGQSGYAQASDIEIAAKEILRMKVALEEVLAHHTGQDLEKIARDTERDFIMTAEEALAYGVIDEIITARSGERTDGPIAPAK</sequence>
<evidence type="ECO:0000256" key="11">
    <source>
        <dbReference type="RuleBase" id="RU000550"/>
    </source>
</evidence>
<dbReference type="PROSITE" id="PS00381">
    <property type="entry name" value="CLP_PROTEASE_SER"/>
    <property type="match status" value="1"/>
</dbReference>
<dbReference type="InterPro" id="IPR023562">
    <property type="entry name" value="ClpP/TepA"/>
</dbReference>
<dbReference type="InterPro" id="IPR029045">
    <property type="entry name" value="ClpP/crotonase-like_dom_sf"/>
</dbReference>
<dbReference type="GO" id="GO:0006515">
    <property type="term" value="P:protein quality control for misfolded or incompletely synthesized proteins"/>
    <property type="evidence" value="ECO:0007669"/>
    <property type="project" value="TreeGrafter"/>
</dbReference>
<dbReference type="AlphaFoldDB" id="R4Z4E4"/>